<dbReference type="PANTHER" id="PTHR30349">
    <property type="entry name" value="PHAGE INTEGRASE-RELATED"/>
    <property type="match status" value="1"/>
</dbReference>
<accession>A0A1I2FNY3</accession>
<evidence type="ECO:0000259" key="7">
    <source>
        <dbReference type="PROSITE" id="PS51900"/>
    </source>
</evidence>
<evidence type="ECO:0000256" key="2">
    <source>
        <dbReference type="ARBA" id="ARBA00022908"/>
    </source>
</evidence>
<dbReference type="InterPro" id="IPR013762">
    <property type="entry name" value="Integrase-like_cat_sf"/>
</dbReference>
<dbReference type="Pfam" id="PF02899">
    <property type="entry name" value="Phage_int_SAM_1"/>
    <property type="match status" value="1"/>
</dbReference>
<dbReference type="InterPro" id="IPR004107">
    <property type="entry name" value="Integrase_SAM-like_N"/>
</dbReference>
<feature type="domain" description="Core-binding (CB)" evidence="7">
    <location>
        <begin position="11"/>
        <end position="102"/>
    </location>
</feature>
<dbReference type="Proteomes" id="UP000199516">
    <property type="component" value="Unassembled WGS sequence"/>
</dbReference>
<dbReference type="RefSeq" id="WP_091664326.1">
    <property type="nucleotide sequence ID" value="NZ_FONT01000016.1"/>
</dbReference>
<protein>
    <submittedName>
        <fullName evidence="8">Site-specific recombinase XerD</fullName>
    </submittedName>
</protein>
<keyword evidence="3 5" id="KW-0238">DNA-binding</keyword>
<dbReference type="GO" id="GO:0015074">
    <property type="term" value="P:DNA integration"/>
    <property type="evidence" value="ECO:0007669"/>
    <property type="project" value="UniProtKB-KW"/>
</dbReference>
<evidence type="ECO:0000313" key="8">
    <source>
        <dbReference type="EMBL" id="SFF06300.1"/>
    </source>
</evidence>
<dbReference type="STRING" id="930128.SAMN05192532_1163"/>
<dbReference type="InterPro" id="IPR010998">
    <property type="entry name" value="Integrase_recombinase_N"/>
</dbReference>
<dbReference type="InterPro" id="IPR044068">
    <property type="entry name" value="CB"/>
</dbReference>
<name>A0A1I2FNY3_9BACI</name>
<dbReference type="PROSITE" id="PS51900">
    <property type="entry name" value="CB"/>
    <property type="match status" value="1"/>
</dbReference>
<dbReference type="PROSITE" id="PS51898">
    <property type="entry name" value="TYR_RECOMBINASE"/>
    <property type="match status" value="1"/>
</dbReference>
<dbReference type="Pfam" id="PF00589">
    <property type="entry name" value="Phage_integrase"/>
    <property type="match status" value="1"/>
</dbReference>
<organism evidence="8 9">
    <name type="scientific">Alteribacillus iranensis</name>
    <dbReference type="NCBI Taxonomy" id="930128"/>
    <lineage>
        <taxon>Bacteria</taxon>
        <taxon>Bacillati</taxon>
        <taxon>Bacillota</taxon>
        <taxon>Bacilli</taxon>
        <taxon>Bacillales</taxon>
        <taxon>Bacillaceae</taxon>
        <taxon>Alteribacillus</taxon>
    </lineage>
</organism>
<sequence length="319" mass="36720">MGKRDWNMTPKQQNIYENLWHQAHKIFDWRTHHQGKRGTARYRDGVRSFAKHLAINYGSKNFKNINEKHLRSFVEESQEAGVSAATIKTDLSAVRKLHAMLPKTRHKLPDNNDILGAEKRKIVGVDRAWQNREVTKAVHHARIMGRKDVEWAIGCARTMGLRIEEATGLTRTQMREALINGHLHLTKTKGGIPRDVPLNQGAKRVLQRILAESKHEKIFTGHGQTHRQAMKSIQNWLQNHRKVFTEKSEQESASTYTKQLGIDVQRPHLTFHGLRHSYARSQYEKATRGGMSANEARLYVAEQLGHGRDDVTRIYLGRN</sequence>
<comment type="similarity">
    <text evidence="1">Belongs to the 'phage' integrase family.</text>
</comment>
<evidence type="ECO:0000256" key="1">
    <source>
        <dbReference type="ARBA" id="ARBA00008857"/>
    </source>
</evidence>
<keyword evidence="2" id="KW-0229">DNA integration</keyword>
<dbReference type="GO" id="GO:0003677">
    <property type="term" value="F:DNA binding"/>
    <property type="evidence" value="ECO:0007669"/>
    <property type="project" value="UniProtKB-UniRule"/>
</dbReference>
<evidence type="ECO:0000256" key="4">
    <source>
        <dbReference type="ARBA" id="ARBA00023172"/>
    </source>
</evidence>
<dbReference type="InterPro" id="IPR011010">
    <property type="entry name" value="DNA_brk_join_enz"/>
</dbReference>
<dbReference type="Gene3D" id="1.10.443.10">
    <property type="entry name" value="Intergrase catalytic core"/>
    <property type="match status" value="1"/>
</dbReference>
<dbReference type="InterPro" id="IPR002104">
    <property type="entry name" value="Integrase_catalytic"/>
</dbReference>
<dbReference type="AlphaFoldDB" id="A0A1I2FNY3"/>
<dbReference type="PANTHER" id="PTHR30349:SF41">
    <property type="entry name" value="INTEGRASE_RECOMBINASE PROTEIN MJ0367-RELATED"/>
    <property type="match status" value="1"/>
</dbReference>
<dbReference type="OrthoDB" id="107900at2"/>
<dbReference type="EMBL" id="FONT01000016">
    <property type="protein sequence ID" value="SFF06300.1"/>
    <property type="molecule type" value="Genomic_DNA"/>
</dbReference>
<keyword evidence="9" id="KW-1185">Reference proteome</keyword>
<dbReference type="SUPFAM" id="SSF56349">
    <property type="entry name" value="DNA breaking-rejoining enzymes"/>
    <property type="match status" value="1"/>
</dbReference>
<evidence type="ECO:0000313" key="9">
    <source>
        <dbReference type="Proteomes" id="UP000199516"/>
    </source>
</evidence>
<evidence type="ECO:0000256" key="3">
    <source>
        <dbReference type="ARBA" id="ARBA00023125"/>
    </source>
</evidence>
<evidence type="ECO:0000259" key="6">
    <source>
        <dbReference type="PROSITE" id="PS51898"/>
    </source>
</evidence>
<evidence type="ECO:0000256" key="5">
    <source>
        <dbReference type="PROSITE-ProRule" id="PRU01248"/>
    </source>
</evidence>
<gene>
    <name evidence="8" type="ORF">SAMN05192532_1163</name>
</gene>
<reference evidence="8 9" key="1">
    <citation type="submission" date="2016-10" db="EMBL/GenBank/DDBJ databases">
        <authorList>
            <person name="de Groot N.N."/>
        </authorList>
    </citation>
    <scope>NUCLEOTIDE SEQUENCE [LARGE SCALE GENOMIC DNA]</scope>
    <source>
        <strain evidence="8 9">DSM 23995</strain>
    </source>
</reference>
<dbReference type="GO" id="GO:0006310">
    <property type="term" value="P:DNA recombination"/>
    <property type="evidence" value="ECO:0007669"/>
    <property type="project" value="UniProtKB-KW"/>
</dbReference>
<keyword evidence="4" id="KW-0233">DNA recombination</keyword>
<proteinExistence type="inferred from homology"/>
<dbReference type="Gene3D" id="1.10.150.130">
    <property type="match status" value="1"/>
</dbReference>
<dbReference type="InterPro" id="IPR050090">
    <property type="entry name" value="Tyrosine_recombinase_XerCD"/>
</dbReference>
<feature type="domain" description="Tyr recombinase" evidence="6">
    <location>
        <begin position="118"/>
        <end position="319"/>
    </location>
</feature>